<dbReference type="PANTHER" id="PTHR21363:SF0">
    <property type="entry name" value="PREPHENATE DEHYDROGENASE [NADP(+)]"/>
    <property type="match status" value="1"/>
</dbReference>
<dbReference type="InterPro" id="IPR008927">
    <property type="entry name" value="6-PGluconate_DH-like_C_sf"/>
</dbReference>
<dbReference type="SUPFAM" id="SSF51735">
    <property type="entry name" value="NAD(P)-binding Rossmann-fold domains"/>
    <property type="match status" value="1"/>
</dbReference>
<dbReference type="GO" id="GO:0008977">
    <property type="term" value="F:prephenate dehydrogenase (NAD+) activity"/>
    <property type="evidence" value="ECO:0007669"/>
    <property type="project" value="InterPro"/>
</dbReference>
<evidence type="ECO:0000313" key="4">
    <source>
        <dbReference type="Proteomes" id="UP000006514"/>
    </source>
</evidence>
<proteinExistence type="predicted"/>
<dbReference type="Gene3D" id="1.10.3660.10">
    <property type="entry name" value="6-phosphogluconate dehydrogenase C-terminal like domain"/>
    <property type="match status" value="2"/>
</dbReference>
<dbReference type="EMBL" id="JH687849">
    <property type="protein sequence ID" value="EJD37025.1"/>
    <property type="molecule type" value="Genomic_DNA"/>
</dbReference>
<name>J0WTY9_AURST</name>
<dbReference type="KEGG" id="adl:AURDEDRAFT_116964"/>
<evidence type="ECO:0000256" key="1">
    <source>
        <dbReference type="ARBA" id="ARBA00023002"/>
    </source>
</evidence>
<accession>J0WTY9</accession>
<dbReference type="FunCoup" id="J0WTY9">
    <property type="interactions" value="14"/>
</dbReference>
<keyword evidence="1" id="KW-0560">Oxidoreductase</keyword>
<dbReference type="OMA" id="WRVNACD"/>
<evidence type="ECO:0000313" key="3">
    <source>
        <dbReference type="EMBL" id="EJD37025.1"/>
    </source>
</evidence>
<dbReference type="GO" id="GO:0006571">
    <property type="term" value="P:tyrosine biosynthetic process"/>
    <property type="evidence" value="ECO:0007669"/>
    <property type="project" value="InterPro"/>
</dbReference>
<dbReference type="OrthoDB" id="5399569at2759"/>
<dbReference type="GO" id="GO:0004665">
    <property type="term" value="F:prephenate dehydrogenase (NADP+) activity"/>
    <property type="evidence" value="ECO:0007669"/>
    <property type="project" value="InterPro"/>
</dbReference>
<dbReference type="Proteomes" id="UP000006514">
    <property type="component" value="Unassembled WGS sequence"/>
</dbReference>
<protein>
    <submittedName>
        <fullName evidence="3">Prephenate dehydrogenase</fullName>
    </submittedName>
</protein>
<dbReference type="InParanoid" id="J0WTY9"/>
<dbReference type="InterPro" id="IPR003099">
    <property type="entry name" value="Prephen_DH"/>
</dbReference>
<dbReference type="Gene3D" id="3.40.50.720">
    <property type="entry name" value="NAD(P)-binding Rossmann-like Domain"/>
    <property type="match status" value="1"/>
</dbReference>
<dbReference type="InterPro" id="IPR028939">
    <property type="entry name" value="P5C_Rdtase_cat_N"/>
</dbReference>
<feature type="domain" description="Prephenate/arogenate dehydrogenase" evidence="2">
    <location>
        <begin position="23"/>
        <end position="307"/>
    </location>
</feature>
<reference evidence="4" key="1">
    <citation type="journal article" date="2012" name="Science">
        <title>The Paleozoic origin of enzymatic lignin decomposition reconstructed from 31 fungal genomes.</title>
        <authorList>
            <person name="Floudas D."/>
            <person name="Binder M."/>
            <person name="Riley R."/>
            <person name="Barry K."/>
            <person name="Blanchette R.A."/>
            <person name="Henrissat B."/>
            <person name="Martinez A.T."/>
            <person name="Otillar R."/>
            <person name="Spatafora J.W."/>
            <person name="Yadav J.S."/>
            <person name="Aerts A."/>
            <person name="Benoit I."/>
            <person name="Boyd A."/>
            <person name="Carlson A."/>
            <person name="Copeland A."/>
            <person name="Coutinho P.M."/>
            <person name="de Vries R.P."/>
            <person name="Ferreira P."/>
            <person name="Findley K."/>
            <person name="Foster B."/>
            <person name="Gaskell J."/>
            <person name="Glotzer D."/>
            <person name="Gorecki P."/>
            <person name="Heitman J."/>
            <person name="Hesse C."/>
            <person name="Hori C."/>
            <person name="Igarashi K."/>
            <person name="Jurgens J.A."/>
            <person name="Kallen N."/>
            <person name="Kersten P."/>
            <person name="Kohler A."/>
            <person name="Kuees U."/>
            <person name="Kumar T.K.A."/>
            <person name="Kuo A."/>
            <person name="LaButti K."/>
            <person name="Larrondo L.F."/>
            <person name="Lindquist E."/>
            <person name="Ling A."/>
            <person name="Lombard V."/>
            <person name="Lucas S."/>
            <person name="Lundell T."/>
            <person name="Martin R."/>
            <person name="McLaughlin D.J."/>
            <person name="Morgenstern I."/>
            <person name="Morin E."/>
            <person name="Murat C."/>
            <person name="Nagy L.G."/>
            <person name="Nolan M."/>
            <person name="Ohm R.A."/>
            <person name="Patyshakuliyeva A."/>
            <person name="Rokas A."/>
            <person name="Ruiz-Duenas F.J."/>
            <person name="Sabat G."/>
            <person name="Salamov A."/>
            <person name="Samejima M."/>
            <person name="Schmutz J."/>
            <person name="Slot J.C."/>
            <person name="St John F."/>
            <person name="Stenlid J."/>
            <person name="Sun H."/>
            <person name="Sun S."/>
            <person name="Syed K."/>
            <person name="Tsang A."/>
            <person name="Wiebenga A."/>
            <person name="Young D."/>
            <person name="Pisabarro A."/>
            <person name="Eastwood D.C."/>
            <person name="Martin F."/>
            <person name="Cullen D."/>
            <person name="Grigoriev I.V."/>
            <person name="Hibbett D.S."/>
        </authorList>
    </citation>
    <scope>NUCLEOTIDE SEQUENCE [LARGE SCALE GENOMIC DNA]</scope>
    <source>
        <strain evidence="4">TFB10046</strain>
    </source>
</reference>
<dbReference type="SUPFAM" id="SSF48179">
    <property type="entry name" value="6-phosphogluconate dehydrogenase C-terminal domain-like"/>
    <property type="match status" value="2"/>
</dbReference>
<evidence type="ECO:0000259" key="2">
    <source>
        <dbReference type="PROSITE" id="PS51176"/>
    </source>
</evidence>
<dbReference type="PANTHER" id="PTHR21363">
    <property type="entry name" value="PREPHENATE DEHYDROGENASE"/>
    <property type="match status" value="1"/>
</dbReference>
<organism evidence="3 4">
    <name type="scientific">Auricularia subglabra (strain TFB-10046 / SS5)</name>
    <name type="common">White-rot fungus</name>
    <name type="synonym">Auricularia delicata (strain TFB10046)</name>
    <dbReference type="NCBI Taxonomy" id="717982"/>
    <lineage>
        <taxon>Eukaryota</taxon>
        <taxon>Fungi</taxon>
        <taxon>Dikarya</taxon>
        <taxon>Basidiomycota</taxon>
        <taxon>Agaricomycotina</taxon>
        <taxon>Agaricomycetes</taxon>
        <taxon>Auriculariales</taxon>
        <taxon>Auriculariaceae</taxon>
        <taxon>Auricularia</taxon>
    </lineage>
</organism>
<gene>
    <name evidence="3" type="ORF">AURDEDRAFT_116964</name>
</gene>
<dbReference type="Pfam" id="PF03807">
    <property type="entry name" value="F420_oxidored"/>
    <property type="match status" value="1"/>
</dbReference>
<dbReference type="InterPro" id="IPR050812">
    <property type="entry name" value="Preph/Arog_dehydrog"/>
</dbReference>
<dbReference type="AlphaFoldDB" id="J0WTY9"/>
<keyword evidence="4" id="KW-1185">Reference proteome</keyword>
<sequence>MNATLALYTMRAPSPNDPVEQHPVIGLIGMGEMGRMYAHRLSAAGWRRIHVCDLPQNAEKLSRDMQGVPGVTAHVDGHGVARIADVLLYNVEAEHIARVVAQFGPSTRVGAIVGGQTSVKAPERDAFEKYLPEDTHIVSVHSLHGPTVNPEGQPLVIITHRAPDWATNVVEAILTPLRSRHIRLTYDEHDLVTANTQAVTHAAFLSMGTAWSSQGEYPWEGGAGLFVGGIETVKVNIAIRIYSNKWHVYAGLAILNPIARSQIAQFARSSTELFQLMISGAEDALRERVHRARHAVFGPGSATPDVAAVPLLQEDVLDQFQLGNANSNGRRTSLKMAPENSHLSLLAMVDCWAALNINPFAHLAVAATPIFRLWIGIAQTLFLNEPRLERAIVAAVRDVTYRANDLEFVVAARGWAQCVAHGSFELYERRFAETAQFFEPRFEEATRVGGSMIRAVMEK</sequence>
<dbReference type="PROSITE" id="PS51176">
    <property type="entry name" value="PDH_ADH"/>
    <property type="match status" value="1"/>
</dbReference>
<dbReference type="InterPro" id="IPR036291">
    <property type="entry name" value="NAD(P)-bd_dom_sf"/>
</dbReference>
<dbReference type="eggNOG" id="KOG2380">
    <property type="taxonomic scope" value="Eukaryota"/>
</dbReference>
<dbReference type="GO" id="GO:0070403">
    <property type="term" value="F:NAD+ binding"/>
    <property type="evidence" value="ECO:0007669"/>
    <property type="project" value="TreeGrafter"/>
</dbReference>